<protein>
    <submittedName>
        <fullName evidence="2">Uncharacterized protein DUF58</fullName>
    </submittedName>
</protein>
<reference evidence="2 3" key="1">
    <citation type="submission" date="2018-06" db="EMBL/GenBank/DDBJ databases">
        <title>Genomic Encyclopedia of Archaeal and Bacterial Type Strains, Phase II (KMG-II): from individual species to whole genera.</title>
        <authorList>
            <person name="Goeker M."/>
        </authorList>
    </citation>
    <scope>NUCLEOTIDE SEQUENCE [LARGE SCALE GENOMIC DNA]</scope>
    <source>
        <strain evidence="2 3">DSM 29821</strain>
    </source>
</reference>
<dbReference type="PANTHER" id="PTHR33608:SF7">
    <property type="entry name" value="DUF58 DOMAIN-CONTAINING PROTEIN"/>
    <property type="match status" value="1"/>
</dbReference>
<dbReference type="Proteomes" id="UP000249819">
    <property type="component" value="Unassembled WGS sequence"/>
</dbReference>
<proteinExistence type="predicted"/>
<dbReference type="SUPFAM" id="SSF53300">
    <property type="entry name" value="vWA-like"/>
    <property type="match status" value="1"/>
</dbReference>
<dbReference type="AlphaFoldDB" id="A0A327VYA7"/>
<organism evidence="2 3">
    <name type="scientific">Chitinophaga dinghuensis</name>
    <dbReference type="NCBI Taxonomy" id="1539050"/>
    <lineage>
        <taxon>Bacteria</taxon>
        <taxon>Pseudomonadati</taxon>
        <taxon>Bacteroidota</taxon>
        <taxon>Chitinophagia</taxon>
        <taxon>Chitinophagales</taxon>
        <taxon>Chitinophagaceae</taxon>
        <taxon>Chitinophaga</taxon>
    </lineage>
</organism>
<name>A0A327VYA7_9BACT</name>
<dbReference type="InterPro" id="IPR036465">
    <property type="entry name" value="vWFA_dom_sf"/>
</dbReference>
<dbReference type="Gene3D" id="3.40.50.410">
    <property type="entry name" value="von Willebrand factor, type A domain"/>
    <property type="match status" value="1"/>
</dbReference>
<comment type="caution">
    <text evidence="2">The sequence shown here is derived from an EMBL/GenBank/DDBJ whole genome shotgun (WGS) entry which is preliminary data.</text>
</comment>
<dbReference type="InterPro" id="IPR002881">
    <property type="entry name" value="DUF58"/>
</dbReference>
<feature type="domain" description="DUF58" evidence="1">
    <location>
        <begin position="45"/>
        <end position="241"/>
    </location>
</feature>
<evidence type="ECO:0000313" key="2">
    <source>
        <dbReference type="EMBL" id="RAJ82031.1"/>
    </source>
</evidence>
<dbReference type="EMBL" id="QLMA01000004">
    <property type="protein sequence ID" value="RAJ82031.1"/>
    <property type="molecule type" value="Genomic_DNA"/>
</dbReference>
<evidence type="ECO:0000259" key="1">
    <source>
        <dbReference type="Pfam" id="PF01882"/>
    </source>
</evidence>
<gene>
    <name evidence="2" type="ORF">CLV59_104256</name>
</gene>
<accession>A0A327VYA7</accession>
<dbReference type="PANTHER" id="PTHR33608">
    <property type="entry name" value="BLL2464 PROTEIN"/>
    <property type="match status" value="1"/>
</dbReference>
<keyword evidence="3" id="KW-1185">Reference proteome</keyword>
<dbReference type="RefSeq" id="WP_170137746.1">
    <property type="nucleotide sequence ID" value="NZ_QLMA01000004.1"/>
</dbReference>
<sequence length="295" mass="33712">MSKLLTPKTILAIKDLPLAAKAIVDGFLTGMHASRMKGVGLEFSQYRSYQPSDDLRWLDWKMYARSDRYYVRQSEIETSIDIQLIVDGSNSMQHTEDGVSKMDYARYLAAALGYLSHLQGDATGLAVMQSAGMISLTARREAQHMARFYYQLEQLQPGGRFGEAHQPHLMFSGPHTRKLIIFISDFYEQQEEMFKLLESMAAMGHEVLTFHLAGNHEMQAQFGGYQAVEDLETGEILQLDGKVDTDTYAAAWRNFTTRISNRLMEKQIHYKLLSLQEPLDTALRDVLLQRAKMRR</sequence>
<evidence type="ECO:0000313" key="3">
    <source>
        <dbReference type="Proteomes" id="UP000249819"/>
    </source>
</evidence>
<dbReference type="Pfam" id="PF01882">
    <property type="entry name" value="DUF58"/>
    <property type="match status" value="1"/>
</dbReference>